<evidence type="ECO:0008006" key="4">
    <source>
        <dbReference type="Google" id="ProtNLM"/>
    </source>
</evidence>
<keyword evidence="3" id="KW-1185">Reference proteome</keyword>
<dbReference type="PATRIC" id="fig|1255043.3.peg.911"/>
<dbReference type="KEGG" id="tni:TVNIR_0905"/>
<feature type="chain" id="PRO_5003940433" description="DUF1795 domain-containing protein" evidence="1">
    <location>
        <begin position="31"/>
        <end position="183"/>
    </location>
</feature>
<dbReference type="Proteomes" id="UP000010809">
    <property type="component" value="Chromosome"/>
</dbReference>
<evidence type="ECO:0000313" key="2">
    <source>
        <dbReference type="EMBL" id="AGA32595.1"/>
    </source>
</evidence>
<proteinExistence type="predicted"/>
<accession>L0DUC1</accession>
<gene>
    <name evidence="2" type="ordered locus">TVNIR_0905</name>
</gene>
<name>L0DUC1_THIND</name>
<evidence type="ECO:0000313" key="3">
    <source>
        <dbReference type="Proteomes" id="UP000010809"/>
    </source>
</evidence>
<dbReference type="EMBL" id="CP003989">
    <property type="protein sequence ID" value="AGA32595.1"/>
    <property type="molecule type" value="Genomic_DNA"/>
</dbReference>
<protein>
    <recommendedName>
        <fullName evidence="4">DUF1795 domain-containing protein</fullName>
    </recommendedName>
</protein>
<feature type="signal peptide" evidence="1">
    <location>
        <begin position="1"/>
        <end position="30"/>
    </location>
</feature>
<evidence type="ECO:0000256" key="1">
    <source>
        <dbReference type="SAM" id="SignalP"/>
    </source>
</evidence>
<sequence length="183" mass="19373">MAIPLLPSTSRVLNILAAVVLLFAGTTAQGGEATYADPAGHFTLAHPDDWKVAGSPGEVELYGDRIASSMRFIVHPLEGLPTHDPDTLIELMLEGMLTTYRDVERTGPKTATLAGQTMTLIQFQGMSTRPITVAREGALYLTTTGTHLVAADYSIPQAAAAEILPQVEAVLESFTLADGNPGL</sequence>
<keyword evidence="1" id="KW-0732">Signal</keyword>
<organism evidence="2 3">
    <name type="scientific">Thioalkalivibrio nitratireducens (strain DSM 14787 / UNIQEM 213 / ALEN2)</name>
    <dbReference type="NCBI Taxonomy" id="1255043"/>
    <lineage>
        <taxon>Bacteria</taxon>
        <taxon>Pseudomonadati</taxon>
        <taxon>Pseudomonadota</taxon>
        <taxon>Gammaproteobacteria</taxon>
        <taxon>Chromatiales</taxon>
        <taxon>Ectothiorhodospiraceae</taxon>
        <taxon>Thioalkalivibrio</taxon>
    </lineage>
</organism>
<dbReference type="RefSeq" id="WP_015257738.1">
    <property type="nucleotide sequence ID" value="NC_019902.2"/>
</dbReference>
<dbReference type="HOGENOM" id="CLU_1474535_0_0_6"/>
<reference evidence="2" key="1">
    <citation type="submission" date="2015-12" db="EMBL/GenBank/DDBJ databases">
        <authorList>
            <person name="Tikhonova T.V."/>
            <person name="Pavlov A.R."/>
            <person name="Beletsky A.V."/>
            <person name="Mardanov A.V."/>
            <person name="Sorokin D.Y."/>
            <person name="Ravin N.V."/>
            <person name="Popov V.O."/>
        </authorList>
    </citation>
    <scope>NUCLEOTIDE SEQUENCE</scope>
    <source>
        <strain evidence="2">DSM 14787</strain>
    </source>
</reference>
<dbReference type="AlphaFoldDB" id="L0DUC1"/>